<evidence type="ECO:0000256" key="1">
    <source>
        <dbReference type="SAM" id="MobiDB-lite"/>
    </source>
</evidence>
<protein>
    <submittedName>
        <fullName evidence="2">Uncharacterized protein</fullName>
    </submittedName>
</protein>
<feature type="compositionally biased region" description="Acidic residues" evidence="1">
    <location>
        <begin position="20"/>
        <end position="31"/>
    </location>
</feature>
<accession>M8AU65</accession>
<name>M8AU65_AEGTA</name>
<reference evidence="2" key="1">
    <citation type="submission" date="2015-06" db="UniProtKB">
        <authorList>
            <consortium name="EnsemblPlants"/>
        </authorList>
    </citation>
    <scope>IDENTIFICATION</scope>
</reference>
<organism evidence="2">
    <name type="scientific">Aegilops tauschii</name>
    <name type="common">Tausch's goatgrass</name>
    <name type="synonym">Aegilops squarrosa</name>
    <dbReference type="NCBI Taxonomy" id="37682"/>
    <lineage>
        <taxon>Eukaryota</taxon>
        <taxon>Viridiplantae</taxon>
        <taxon>Streptophyta</taxon>
        <taxon>Embryophyta</taxon>
        <taxon>Tracheophyta</taxon>
        <taxon>Spermatophyta</taxon>
        <taxon>Magnoliopsida</taxon>
        <taxon>Liliopsida</taxon>
        <taxon>Poales</taxon>
        <taxon>Poaceae</taxon>
        <taxon>BOP clade</taxon>
        <taxon>Pooideae</taxon>
        <taxon>Triticodae</taxon>
        <taxon>Triticeae</taxon>
        <taxon>Triticinae</taxon>
        <taxon>Aegilops</taxon>
    </lineage>
</organism>
<dbReference type="EnsemblPlants" id="EMT04974">
    <property type="protein sequence ID" value="EMT04974"/>
    <property type="gene ID" value="F775_08908"/>
</dbReference>
<evidence type="ECO:0000313" key="2">
    <source>
        <dbReference type="EnsemblPlants" id="EMT04974"/>
    </source>
</evidence>
<proteinExistence type="predicted"/>
<feature type="region of interest" description="Disordered" evidence="1">
    <location>
        <begin position="1"/>
        <end position="60"/>
    </location>
</feature>
<sequence>MDGYRIPASGPSARRQIDDTSLESAEEEEEGIGFPAGGAVAESESDEEDQNQHNGKAPAISSRCSVKKLHDLIASLDEEKYTEYFDGWTPKTKGGIIGSQSSPLALGSAAGHPAGSSRYITQGSGWGQSYSSLCLWYVCRKSGYQND</sequence>
<dbReference type="AlphaFoldDB" id="M8AU65"/>